<evidence type="ECO:0000313" key="1">
    <source>
        <dbReference type="EMBL" id="KAK1750955.1"/>
    </source>
</evidence>
<sequence>MAESQMATPDDREKNLLDISASYDRSIISILTNIQTRQVTDAIAEGKRLRLGVLWDPSRSAHRVPYGAVFVWDGCVGEEDFVFTASCHQDISKYSDLKDLDRHVSFLVDKESITDVYDGNGWTSRPVLRIRQWISGLCFFRGSHRIRVVFPWPEDLAMIGRS</sequence>
<proteinExistence type="predicted"/>
<reference evidence="1" key="1">
    <citation type="submission" date="2023-06" db="EMBL/GenBank/DDBJ databases">
        <title>Genome-scale phylogeny and comparative genomics of the fungal order Sordariales.</title>
        <authorList>
            <consortium name="Lawrence Berkeley National Laboratory"/>
            <person name="Hensen N."/>
            <person name="Bonometti L."/>
            <person name="Westerberg I."/>
            <person name="Brannstrom I.O."/>
            <person name="Guillou S."/>
            <person name="Cros-Aarteil S."/>
            <person name="Calhoun S."/>
            <person name="Haridas S."/>
            <person name="Kuo A."/>
            <person name="Mondo S."/>
            <person name="Pangilinan J."/>
            <person name="Riley R."/>
            <person name="Labutti K."/>
            <person name="Andreopoulos B."/>
            <person name="Lipzen A."/>
            <person name="Chen C."/>
            <person name="Yanf M."/>
            <person name="Daum C."/>
            <person name="Ng V."/>
            <person name="Clum A."/>
            <person name="Steindorff A."/>
            <person name="Ohm R."/>
            <person name="Martin F."/>
            <person name="Silar P."/>
            <person name="Natvig D."/>
            <person name="Lalanne C."/>
            <person name="Gautier V."/>
            <person name="Ament-Velasquez S.L."/>
            <person name="Kruys A."/>
            <person name="Hutchinson M.I."/>
            <person name="Powell A.J."/>
            <person name="Barry K."/>
            <person name="Miller A.N."/>
            <person name="Grigoriev I.V."/>
            <person name="Debuchy R."/>
            <person name="Gladieux P."/>
            <person name="Thoren M.H."/>
            <person name="Johannesson H."/>
        </authorList>
    </citation>
    <scope>NUCLEOTIDE SEQUENCE</scope>
    <source>
        <strain evidence="1">PSN4</strain>
    </source>
</reference>
<name>A0AAJ0B4A3_9PEZI</name>
<dbReference type="AlphaFoldDB" id="A0AAJ0B4A3"/>
<protein>
    <submittedName>
        <fullName evidence="1">Uncharacterized protein</fullName>
    </submittedName>
</protein>
<comment type="caution">
    <text evidence="1">The sequence shown here is derived from an EMBL/GenBank/DDBJ whole genome shotgun (WGS) entry which is preliminary data.</text>
</comment>
<keyword evidence="2" id="KW-1185">Reference proteome</keyword>
<accession>A0AAJ0B4A3</accession>
<organism evidence="1 2">
    <name type="scientific">Echria macrotheca</name>
    <dbReference type="NCBI Taxonomy" id="438768"/>
    <lineage>
        <taxon>Eukaryota</taxon>
        <taxon>Fungi</taxon>
        <taxon>Dikarya</taxon>
        <taxon>Ascomycota</taxon>
        <taxon>Pezizomycotina</taxon>
        <taxon>Sordariomycetes</taxon>
        <taxon>Sordariomycetidae</taxon>
        <taxon>Sordariales</taxon>
        <taxon>Schizotheciaceae</taxon>
        <taxon>Echria</taxon>
    </lineage>
</organism>
<gene>
    <name evidence="1" type="ORF">QBC47DRAFT_392980</name>
</gene>
<evidence type="ECO:0000313" key="2">
    <source>
        <dbReference type="Proteomes" id="UP001239445"/>
    </source>
</evidence>
<dbReference type="EMBL" id="MU839844">
    <property type="protein sequence ID" value="KAK1750955.1"/>
    <property type="molecule type" value="Genomic_DNA"/>
</dbReference>
<dbReference type="Proteomes" id="UP001239445">
    <property type="component" value="Unassembled WGS sequence"/>
</dbReference>